<dbReference type="AlphaFoldDB" id="A0A1I0UY65"/>
<evidence type="ECO:0000313" key="3">
    <source>
        <dbReference type="EMBL" id="SFA69024.1"/>
    </source>
</evidence>
<protein>
    <recommendedName>
        <fullName evidence="5">Dolichyl-phosphate-mannose-protein mannosyltransferase</fullName>
    </recommendedName>
</protein>
<feature type="transmembrane region" description="Helical" evidence="2">
    <location>
        <begin position="282"/>
        <end position="303"/>
    </location>
</feature>
<feature type="transmembrane region" description="Helical" evidence="2">
    <location>
        <begin position="133"/>
        <end position="151"/>
    </location>
</feature>
<dbReference type="Proteomes" id="UP000199012">
    <property type="component" value="Unassembled WGS sequence"/>
</dbReference>
<reference evidence="3 4" key="1">
    <citation type="submission" date="2016-10" db="EMBL/GenBank/DDBJ databases">
        <authorList>
            <person name="de Groot N.N."/>
        </authorList>
    </citation>
    <scope>NUCLEOTIDE SEQUENCE [LARGE SCALE GENOMIC DNA]</scope>
    <source>
        <strain evidence="3 4">CGMCC 4.6945</strain>
    </source>
</reference>
<evidence type="ECO:0000256" key="1">
    <source>
        <dbReference type="SAM" id="MobiDB-lite"/>
    </source>
</evidence>
<keyword evidence="2" id="KW-0812">Transmembrane</keyword>
<evidence type="ECO:0000313" key="4">
    <source>
        <dbReference type="Proteomes" id="UP000199012"/>
    </source>
</evidence>
<feature type="transmembrane region" description="Helical" evidence="2">
    <location>
        <begin position="343"/>
        <end position="367"/>
    </location>
</feature>
<accession>A0A1I0UY65</accession>
<keyword evidence="2" id="KW-1133">Transmembrane helix</keyword>
<keyword evidence="4" id="KW-1185">Reference proteome</keyword>
<feature type="transmembrane region" description="Helical" evidence="2">
    <location>
        <begin position="225"/>
        <end position="242"/>
    </location>
</feature>
<feature type="transmembrane region" description="Helical" evidence="2">
    <location>
        <begin position="98"/>
        <end position="121"/>
    </location>
</feature>
<dbReference type="RefSeq" id="WP_090029680.1">
    <property type="nucleotide sequence ID" value="NZ_BONM01000023.1"/>
</dbReference>
<feature type="transmembrane region" description="Helical" evidence="2">
    <location>
        <begin position="31"/>
        <end position="50"/>
    </location>
</feature>
<keyword evidence="2" id="KW-0472">Membrane</keyword>
<dbReference type="OrthoDB" id="7033276at2"/>
<sequence length="559" mass="59750">MATTTAAAHGPGTAAGATTTGATGRWGRDRLLWWLAAGVVLVGVSVWTVLRRTQHFLQADGVQQSVMSVQDVDLFFWGQNRFFAFTSVLAQPFADPDVNLFVCLLVNALAFHVLLLLLAWMGVRAVTGSRDRWATAVLFGGLLAGAHLLIAPVRLHILALESQPYSLSWSMALGSFLLWKRRSPWALGAAVLLVGPAAGLNPSVVLVVAFLAVVEMVRRRQWVRWLVLGAVWLAWLAVWQVLSARFGGTAGPIPDAEQRYFAFDLPQFLRDTPLSLGAVTGAFRPLPLVLLAVVSGLAVLALAPARRAALLQRLALAGVFCALYWAVFTGNPWVAVNGYPVRYFYPVVLFLVVLAVVPVVALAVGLVRPEGVLRPGLVPARLTRGGSARAGRAGTAPGSRGPLPRAVPLVGAAGVLVVALAGPLVPPERADVLTGVRATGDFVQENDVTFLAGYYWDMWPLLHETLDAGRDATYVTGFKSGGDPVGYRAAFERELAEGDGPPLAVCVNEDLAFCLTYLDFWTQAGWRPTGETCPVPGTTPQLGSPPVRQCLVLEYAGAV</sequence>
<name>A0A1I0UY65_9CELL</name>
<organism evidence="3 4">
    <name type="scientific">Cellulomonas marina</name>
    <dbReference type="NCBI Taxonomy" id="988821"/>
    <lineage>
        <taxon>Bacteria</taxon>
        <taxon>Bacillati</taxon>
        <taxon>Actinomycetota</taxon>
        <taxon>Actinomycetes</taxon>
        <taxon>Micrococcales</taxon>
        <taxon>Cellulomonadaceae</taxon>
        <taxon>Cellulomonas</taxon>
    </lineage>
</organism>
<gene>
    <name evidence="3" type="ORF">SAMN05421867_1017</name>
</gene>
<feature type="region of interest" description="Disordered" evidence="1">
    <location>
        <begin position="1"/>
        <end position="21"/>
    </location>
</feature>
<feature type="transmembrane region" description="Helical" evidence="2">
    <location>
        <begin position="185"/>
        <end position="213"/>
    </location>
</feature>
<dbReference type="EMBL" id="FOKA01000001">
    <property type="protein sequence ID" value="SFA69024.1"/>
    <property type="molecule type" value="Genomic_DNA"/>
</dbReference>
<evidence type="ECO:0000256" key="2">
    <source>
        <dbReference type="SAM" id="Phobius"/>
    </source>
</evidence>
<feature type="transmembrane region" description="Helical" evidence="2">
    <location>
        <begin position="310"/>
        <end position="328"/>
    </location>
</feature>
<evidence type="ECO:0008006" key="5">
    <source>
        <dbReference type="Google" id="ProtNLM"/>
    </source>
</evidence>
<proteinExistence type="predicted"/>